<dbReference type="InterPro" id="IPR045851">
    <property type="entry name" value="AMP-bd_C_sf"/>
</dbReference>
<reference evidence="3" key="1">
    <citation type="submission" date="2020-09" db="EMBL/GenBank/DDBJ databases">
        <title>Comparative genome analyses of four rice-infecting Rhizoctonia solani isolates reveal extensive enrichment of homogalacturonan modification genes.</title>
        <authorList>
            <person name="Lee D.-Y."/>
            <person name="Jeon J."/>
            <person name="Kim K.-T."/>
            <person name="Cheong K."/>
            <person name="Song H."/>
            <person name="Choi G."/>
            <person name="Ko J."/>
            <person name="Opiyo S.O."/>
            <person name="Zuo S."/>
            <person name="Madhav S."/>
            <person name="Lee Y.-H."/>
            <person name="Wang G.-L."/>
        </authorList>
    </citation>
    <scope>NUCLEOTIDE SEQUENCE</scope>
    <source>
        <strain evidence="3">AG1-IA B2</strain>
    </source>
</reference>
<dbReference type="InterPro" id="IPR042099">
    <property type="entry name" value="ANL_N_sf"/>
</dbReference>
<dbReference type="Gene3D" id="3.40.50.12780">
    <property type="entry name" value="N-terminal domain of ligase-like"/>
    <property type="match status" value="1"/>
</dbReference>
<dbReference type="InterPro" id="IPR000873">
    <property type="entry name" value="AMP-dep_synth/lig_dom"/>
</dbReference>
<protein>
    <submittedName>
        <fullName evidence="3">AMP-binding enzyme C-terminal domain</fullName>
    </submittedName>
</protein>
<dbReference type="SUPFAM" id="SSF56801">
    <property type="entry name" value="Acetyl-CoA synthetase-like"/>
    <property type="match status" value="1"/>
</dbReference>
<dbReference type="EMBL" id="JACYCF010000006">
    <property type="protein sequence ID" value="KAF8756409.1"/>
    <property type="molecule type" value="Genomic_DNA"/>
</dbReference>
<comment type="caution">
    <text evidence="3">The sequence shown here is derived from an EMBL/GenBank/DDBJ whole genome shotgun (WGS) entry which is preliminary data.</text>
</comment>
<dbReference type="GO" id="GO:0031956">
    <property type="term" value="F:medium-chain fatty acid-CoA ligase activity"/>
    <property type="evidence" value="ECO:0007669"/>
    <property type="project" value="TreeGrafter"/>
</dbReference>
<sequence length="849" mass="94482">MSNLGLRRSLLSTTTIRHRLYIHERRYLSQTVDSTRPGTHSIVSGPLDPPLSELTMPDFYRTQILPNHASRPALISRHENNVRWNFAEFDVRIERMARGLLVAGVKPGDRVAAIMGNCSPEIFISQSCSAYAVLQWACARIGAILVTVNPAYKVHEIVAALNTVTGSTLILTPTVRKSSLLQAIFDELPTLASTPAGEEINDPGLPSLRRIFVVDNTGDQTLFKKELNRGLVSGTTGLPKAVSSFSPKDIVQAVSHERCTAIHGVPTHFIGVLDELDRVGSGVDMSSLRTGIASGSAVPIDLMQKLIGRLNLYDLTISYGMTETRFVALMYCGALDAHEVISPVSFQNTPDDPLEMRIESVGKVQPHVRAKVIDEHGAIVPVDMLSANHHFKVLGNKEQTSAVMKCDEDGIMWMHTGDQAVLDREVKLASAQNLSPIRIEDCLTSHPEIVEAAVIAVPDERFGEVVGAWILLRPDAKSFTRREAVDWVKSKMNPQNAPSRVWLLGEAGAPAELPKTASGKVMKNVLRDWAKEMIPAGDISSKTTINLNPIGKIYAHTYSHGNDNPLPLPHISSLSAFFASLAESDASYDFLSSYQVDPAIQDEKCYRHCAKPTLASQCSRYSSTRAGSGSTHEFSEGCVHNAAKKSHDLSIKAQPKAQLEDEYSQSQHQKVDSHQFEMAIHPEGLPYFYQDKFVTYDNVNDPNIKKLTVVAVAFVCYMLRNMKDTQSDFAFHEEVELCIELKTTNYPPEFNYYIVDHAKQSIFWADIREPESIKEIKGIARVGEAIAHHSMNMTRFSRADNILREEYWKHVEYYPCHREASRMQFEELKDLMAACATGKYLGFRFSQIP</sequence>
<dbReference type="AlphaFoldDB" id="A0A8H7IGU5"/>
<gene>
    <name evidence="3" type="ORF">RHS01_04544</name>
</gene>
<evidence type="ECO:0000313" key="4">
    <source>
        <dbReference type="Proteomes" id="UP000614334"/>
    </source>
</evidence>
<accession>A0A8H7IGU5</accession>
<dbReference type="Gene3D" id="3.40.50.980">
    <property type="match status" value="1"/>
</dbReference>
<feature type="domain" description="AMP-binding enzyme C-terminal" evidence="2">
    <location>
        <begin position="439"/>
        <end position="520"/>
    </location>
</feature>
<evidence type="ECO:0000259" key="1">
    <source>
        <dbReference type="Pfam" id="PF00501"/>
    </source>
</evidence>
<evidence type="ECO:0000313" key="3">
    <source>
        <dbReference type="EMBL" id="KAF8756409.1"/>
    </source>
</evidence>
<dbReference type="PANTHER" id="PTHR43201">
    <property type="entry name" value="ACYL-COA SYNTHETASE"/>
    <property type="match status" value="1"/>
</dbReference>
<proteinExistence type="predicted"/>
<name>A0A8H7IGU5_9AGAM</name>
<organism evidence="3 4">
    <name type="scientific">Rhizoctonia solani</name>
    <dbReference type="NCBI Taxonomy" id="456999"/>
    <lineage>
        <taxon>Eukaryota</taxon>
        <taxon>Fungi</taxon>
        <taxon>Dikarya</taxon>
        <taxon>Basidiomycota</taxon>
        <taxon>Agaricomycotina</taxon>
        <taxon>Agaricomycetes</taxon>
        <taxon>Cantharellales</taxon>
        <taxon>Ceratobasidiaceae</taxon>
        <taxon>Rhizoctonia</taxon>
    </lineage>
</organism>
<dbReference type="Proteomes" id="UP000614334">
    <property type="component" value="Unassembled WGS sequence"/>
</dbReference>
<dbReference type="Gene3D" id="3.30.300.30">
    <property type="match status" value="1"/>
</dbReference>
<dbReference type="GO" id="GO:0006631">
    <property type="term" value="P:fatty acid metabolic process"/>
    <property type="evidence" value="ECO:0007669"/>
    <property type="project" value="TreeGrafter"/>
</dbReference>
<dbReference type="InterPro" id="IPR025110">
    <property type="entry name" value="AMP-bd_C"/>
</dbReference>
<feature type="domain" description="AMP-dependent synthetase/ligase" evidence="1">
    <location>
        <begin position="234"/>
        <end position="382"/>
    </location>
</feature>
<evidence type="ECO:0000259" key="2">
    <source>
        <dbReference type="Pfam" id="PF13193"/>
    </source>
</evidence>
<dbReference type="PANTHER" id="PTHR43201:SF30">
    <property type="entry name" value="AMP-DEPENDENT SYNTHETASE_LIGASE DOMAIN-CONTAINING PROTEIN"/>
    <property type="match status" value="1"/>
</dbReference>
<dbReference type="Pfam" id="PF00501">
    <property type="entry name" value="AMP-binding"/>
    <property type="match status" value="1"/>
</dbReference>
<dbReference type="Pfam" id="PF13193">
    <property type="entry name" value="AMP-binding_C"/>
    <property type="match status" value="1"/>
</dbReference>